<dbReference type="PANTHER" id="PTHR30012">
    <property type="entry name" value="GENERAL SECRETION PATHWAY PROTEIN"/>
    <property type="match status" value="1"/>
</dbReference>
<comment type="caution">
    <text evidence="12">The sequence shown here is derived from an EMBL/GenBank/DDBJ whole genome shotgun (WGS) entry which is preliminary data.</text>
</comment>
<keyword evidence="6 9" id="KW-0812">Transmembrane</keyword>
<dbReference type="RefSeq" id="WP_344959192.1">
    <property type="nucleotide sequence ID" value="NZ_BAABCX010000004.1"/>
</dbReference>
<evidence type="ECO:0000256" key="4">
    <source>
        <dbReference type="ARBA" id="ARBA00022475"/>
    </source>
</evidence>
<evidence type="ECO:0000259" key="11">
    <source>
        <dbReference type="Pfam" id="PF00482"/>
    </source>
</evidence>
<proteinExistence type="inferred from homology"/>
<dbReference type="InterPro" id="IPR042094">
    <property type="entry name" value="T2SS_GspF_sf"/>
</dbReference>
<keyword evidence="8 10" id="KW-0472">Membrane</keyword>
<gene>
    <name evidence="12" type="ORF">GCM10022394_28370</name>
</gene>
<comment type="subcellular location">
    <subcellularLocation>
        <location evidence="1 9">Cell inner membrane</location>
        <topology evidence="1 9">Multi-pass membrane protein</topology>
    </subcellularLocation>
</comment>
<feature type="transmembrane region" description="Helical" evidence="10">
    <location>
        <begin position="177"/>
        <end position="198"/>
    </location>
</feature>
<evidence type="ECO:0000256" key="1">
    <source>
        <dbReference type="ARBA" id="ARBA00004429"/>
    </source>
</evidence>
<organism evidence="12 13">
    <name type="scientific">Zobellella aerophila</name>
    <dbReference type="NCBI Taxonomy" id="870480"/>
    <lineage>
        <taxon>Bacteria</taxon>
        <taxon>Pseudomonadati</taxon>
        <taxon>Pseudomonadota</taxon>
        <taxon>Gammaproteobacteria</taxon>
        <taxon>Aeromonadales</taxon>
        <taxon>Aeromonadaceae</taxon>
        <taxon>Zobellella</taxon>
    </lineage>
</organism>
<dbReference type="PRINTS" id="PR00812">
    <property type="entry name" value="BCTERIALGSPF"/>
</dbReference>
<name>A0ABP6WB09_9GAMM</name>
<evidence type="ECO:0000256" key="10">
    <source>
        <dbReference type="SAM" id="Phobius"/>
    </source>
</evidence>
<evidence type="ECO:0000313" key="12">
    <source>
        <dbReference type="EMBL" id="GAA3546670.1"/>
    </source>
</evidence>
<reference evidence="13" key="1">
    <citation type="journal article" date="2019" name="Int. J. Syst. Evol. Microbiol.">
        <title>The Global Catalogue of Microorganisms (GCM) 10K type strain sequencing project: providing services to taxonomists for standard genome sequencing and annotation.</title>
        <authorList>
            <consortium name="The Broad Institute Genomics Platform"/>
            <consortium name="The Broad Institute Genome Sequencing Center for Infectious Disease"/>
            <person name="Wu L."/>
            <person name="Ma J."/>
        </authorList>
    </citation>
    <scope>NUCLEOTIDE SEQUENCE [LARGE SCALE GENOMIC DNA]</scope>
    <source>
        <strain evidence="13">JCM 17110</strain>
    </source>
</reference>
<evidence type="ECO:0000256" key="5">
    <source>
        <dbReference type="ARBA" id="ARBA00022519"/>
    </source>
</evidence>
<dbReference type="Proteomes" id="UP001500795">
    <property type="component" value="Unassembled WGS sequence"/>
</dbReference>
<protein>
    <submittedName>
        <fullName evidence="12">Type II secretion system F family protein</fullName>
    </submittedName>
</protein>
<evidence type="ECO:0000313" key="13">
    <source>
        <dbReference type="Proteomes" id="UP001500795"/>
    </source>
</evidence>
<dbReference type="EMBL" id="BAABCX010000004">
    <property type="protein sequence ID" value="GAA3546670.1"/>
    <property type="molecule type" value="Genomic_DNA"/>
</dbReference>
<dbReference type="InterPro" id="IPR018076">
    <property type="entry name" value="T2SS_GspF_dom"/>
</dbReference>
<accession>A0ABP6WB09</accession>
<keyword evidence="3 9" id="KW-0813">Transport</keyword>
<keyword evidence="4" id="KW-1003">Cell membrane</keyword>
<evidence type="ECO:0000256" key="6">
    <source>
        <dbReference type="ARBA" id="ARBA00022692"/>
    </source>
</evidence>
<dbReference type="PROSITE" id="PS00874">
    <property type="entry name" value="T2SP_F"/>
    <property type="match status" value="1"/>
</dbReference>
<dbReference type="PANTHER" id="PTHR30012:SF7">
    <property type="entry name" value="PROTEIN TRANSPORT PROTEIN HOFC HOMOLOG"/>
    <property type="match status" value="1"/>
</dbReference>
<dbReference type="InterPro" id="IPR003004">
    <property type="entry name" value="GspF/PilC"/>
</dbReference>
<dbReference type="Pfam" id="PF00482">
    <property type="entry name" value="T2SSF"/>
    <property type="match status" value="2"/>
</dbReference>
<feature type="transmembrane region" description="Helical" evidence="10">
    <location>
        <begin position="384"/>
        <end position="404"/>
    </location>
</feature>
<sequence>MMAAANQAKTHKIHSYKWEGVNRRGQKISGFIQAVNNQAVKRELQRQGVKATRIRRGGQGGLFRSRDKVKPVDIAIITRQIATMLGAGVPLVQTLQMIGRSYDKSSVRELVGRIASDVESGTPLSEGLSKYHRFFDELYCDLVQSGEQTGSLELIFDRIAIYREKAEALKSKIKKALFYPAMVMLVAIIVTAILLLFVIPQFEEIFAGFGAPLPAFTQLVIALSRWLQAWWLYLLAAVIAGVFLYVRAWRHSQKVRDATDHFILCIPVVGKILHKAAVARFARTLATTFSTGIPLVEGLLSSAGAAGNAVYGQAVLGMRDEVIAGIQMHLAMRATRLFPDMVVQMVMIGEESGAIDDMMNKVATIYEQEVDDAVDGLTSLIEPLIMVVLGILVGGMVIAMYLPIFNLGSVIK</sequence>
<evidence type="ECO:0000256" key="7">
    <source>
        <dbReference type="ARBA" id="ARBA00022989"/>
    </source>
</evidence>
<dbReference type="InterPro" id="IPR001992">
    <property type="entry name" value="T2SS_GspF/T4SS_PilC_CS"/>
</dbReference>
<keyword evidence="7 10" id="KW-1133">Transmembrane helix</keyword>
<comment type="similarity">
    <text evidence="2 9">Belongs to the GSP F family.</text>
</comment>
<feature type="transmembrane region" description="Helical" evidence="10">
    <location>
        <begin position="229"/>
        <end position="246"/>
    </location>
</feature>
<evidence type="ECO:0000256" key="8">
    <source>
        <dbReference type="ARBA" id="ARBA00023136"/>
    </source>
</evidence>
<feature type="domain" description="Type II secretion system protein GspF" evidence="11">
    <location>
        <begin position="281"/>
        <end position="403"/>
    </location>
</feature>
<keyword evidence="13" id="KW-1185">Reference proteome</keyword>
<dbReference type="Gene3D" id="1.20.81.30">
    <property type="entry name" value="Type II secretion system (T2SS), domain F"/>
    <property type="match status" value="2"/>
</dbReference>
<keyword evidence="5" id="KW-0997">Cell inner membrane</keyword>
<feature type="domain" description="Type II secretion system protein GspF" evidence="11">
    <location>
        <begin position="78"/>
        <end position="200"/>
    </location>
</feature>
<evidence type="ECO:0000256" key="9">
    <source>
        <dbReference type="RuleBase" id="RU003923"/>
    </source>
</evidence>
<evidence type="ECO:0000256" key="2">
    <source>
        <dbReference type="ARBA" id="ARBA00005745"/>
    </source>
</evidence>
<evidence type="ECO:0000256" key="3">
    <source>
        <dbReference type="ARBA" id="ARBA00022448"/>
    </source>
</evidence>